<keyword evidence="3" id="KW-1185">Reference proteome</keyword>
<dbReference type="EMBL" id="JAHLDG010000012">
    <property type="protein sequence ID" value="MBU3220225.1"/>
    <property type="molecule type" value="Genomic_DNA"/>
</dbReference>
<evidence type="ECO:0000313" key="3">
    <source>
        <dbReference type="Proteomes" id="UP000740830"/>
    </source>
</evidence>
<evidence type="ECO:0000313" key="2">
    <source>
        <dbReference type="EMBL" id="MBU3220225.1"/>
    </source>
</evidence>
<proteinExistence type="predicted"/>
<accession>A0ABS6C400</accession>
<evidence type="ECO:0000256" key="1">
    <source>
        <dbReference type="SAM" id="Phobius"/>
    </source>
</evidence>
<feature type="transmembrane region" description="Helical" evidence="1">
    <location>
        <begin position="65"/>
        <end position="86"/>
    </location>
</feature>
<reference evidence="2 3" key="1">
    <citation type="submission" date="2021-06" db="EMBL/GenBank/DDBJ databases">
        <title>Clostridia strains as spoilage organisms.</title>
        <authorList>
            <person name="Wambui J."/>
            <person name="Stephan R."/>
            <person name="Stevens M.J.A."/>
        </authorList>
    </citation>
    <scope>NUCLEOTIDE SEQUENCE [LARGE SCALE GENOMIC DNA]</scope>
    <source>
        <strain evidence="2 3">CM013</strain>
    </source>
</reference>
<dbReference type="Proteomes" id="UP000740830">
    <property type="component" value="Unassembled WGS sequence"/>
</dbReference>
<keyword evidence="1" id="KW-0812">Transmembrane</keyword>
<sequence>MLNFFVKYVNKKYISKLPKDKKNFVDMYRKFMRILIKYHKLFGLVAIVSSISHFALNYYFNGIKITGLIALGIMIFIGGLGIYGAYINKKYTGTWLKIHRIAAFTLIVSIIIHVI</sequence>
<comment type="caution">
    <text evidence="2">The sequence shown here is derived from an EMBL/GenBank/DDBJ whole genome shotgun (WGS) entry which is preliminary data.</text>
</comment>
<name>A0ABS6C400_9CLOT</name>
<feature type="transmembrane region" description="Helical" evidence="1">
    <location>
        <begin position="41"/>
        <end position="59"/>
    </location>
</feature>
<keyword evidence="1" id="KW-0472">Membrane</keyword>
<organism evidence="2 3">
    <name type="scientific">Clostridium algidicarnis</name>
    <dbReference type="NCBI Taxonomy" id="37659"/>
    <lineage>
        <taxon>Bacteria</taxon>
        <taxon>Bacillati</taxon>
        <taxon>Bacillota</taxon>
        <taxon>Clostridia</taxon>
        <taxon>Eubacteriales</taxon>
        <taxon>Clostridiaceae</taxon>
        <taxon>Clostridium</taxon>
    </lineage>
</organism>
<protein>
    <submittedName>
        <fullName evidence="2">Uncharacterized protein</fullName>
    </submittedName>
</protein>
<keyword evidence="1" id="KW-1133">Transmembrane helix</keyword>
<gene>
    <name evidence="2" type="ORF">KPL27_09020</name>
</gene>